<gene>
    <name evidence="1" type="ORF">GGR93_000166</name>
</gene>
<dbReference type="RefSeq" id="WP_025055501.1">
    <property type="nucleotide sequence ID" value="NZ_JACIFU010000001.1"/>
</dbReference>
<evidence type="ECO:0000313" key="1">
    <source>
        <dbReference type="EMBL" id="MBB4172405.1"/>
    </source>
</evidence>
<protein>
    <submittedName>
        <fullName evidence="1">Uncharacterized protein</fullName>
    </submittedName>
</protein>
<name>A0A7W6Q475_9RHOB</name>
<proteinExistence type="predicted"/>
<sequence length="190" mass="19207">MITWSSKAAGATLAVGLLAGCEGGDLGALLPSSQDSGKVALSQARMAFGSVMLRPPSGFCIDKSSLKQNFALMARCDALGAPSAASDAPRGLISVSFSKALETLPTAVQTAEALSLTGVSDTRIQDGHVTFRATGTTPADGLSAVHWRGIVKVNDQVMGIALFAPEGARATGSSGRALLLEIIAGTTAGF</sequence>
<dbReference type="Proteomes" id="UP000565745">
    <property type="component" value="Unassembled WGS sequence"/>
</dbReference>
<comment type="caution">
    <text evidence="1">The sequence shown here is derived from an EMBL/GenBank/DDBJ whole genome shotgun (WGS) entry which is preliminary data.</text>
</comment>
<evidence type="ECO:0000313" key="2">
    <source>
        <dbReference type="Proteomes" id="UP000565745"/>
    </source>
</evidence>
<keyword evidence="2" id="KW-1185">Reference proteome</keyword>
<reference evidence="1 2" key="1">
    <citation type="submission" date="2020-08" db="EMBL/GenBank/DDBJ databases">
        <title>Genomic Encyclopedia of Type Strains, Phase IV (KMG-IV): sequencing the most valuable type-strain genomes for metagenomic binning, comparative biology and taxonomic classification.</title>
        <authorList>
            <person name="Goeker M."/>
        </authorList>
    </citation>
    <scope>NUCLEOTIDE SEQUENCE [LARGE SCALE GENOMIC DNA]</scope>
    <source>
        <strain evidence="1 2">DSM 101015</strain>
    </source>
</reference>
<dbReference type="AlphaFoldDB" id="A0A7W6Q475"/>
<organism evidence="1 2">
    <name type="scientific">Sulfitobacter noctilucicola</name>
    <dbReference type="NCBI Taxonomy" id="1342301"/>
    <lineage>
        <taxon>Bacteria</taxon>
        <taxon>Pseudomonadati</taxon>
        <taxon>Pseudomonadota</taxon>
        <taxon>Alphaproteobacteria</taxon>
        <taxon>Rhodobacterales</taxon>
        <taxon>Roseobacteraceae</taxon>
        <taxon>Sulfitobacter</taxon>
    </lineage>
</organism>
<accession>A0A7W6Q475</accession>
<dbReference type="PROSITE" id="PS51257">
    <property type="entry name" value="PROKAR_LIPOPROTEIN"/>
    <property type="match status" value="1"/>
</dbReference>
<dbReference type="EMBL" id="JACIFU010000001">
    <property type="protein sequence ID" value="MBB4172405.1"/>
    <property type="molecule type" value="Genomic_DNA"/>
</dbReference>
<dbReference type="OrthoDB" id="7829925at2"/>